<dbReference type="Proteomes" id="UP000292362">
    <property type="component" value="Unassembled WGS sequence"/>
</dbReference>
<dbReference type="EMBL" id="PITJ01000424">
    <property type="protein sequence ID" value="TBU02726.1"/>
    <property type="molecule type" value="Genomic_DNA"/>
</dbReference>
<evidence type="ECO:0000313" key="1">
    <source>
        <dbReference type="EMBL" id="TBU02726.1"/>
    </source>
</evidence>
<reference evidence="1 2" key="1">
    <citation type="submission" date="2017-12" db="EMBL/GenBank/DDBJ databases">
        <authorList>
            <person name="Pombert J.-F."/>
            <person name="Haag K.L."/>
            <person name="Ebert D."/>
        </authorList>
    </citation>
    <scope>NUCLEOTIDE SEQUENCE [LARGE SCALE GENOMIC DNA]</scope>
    <source>
        <strain evidence="1">FI-OER-3-3</strain>
    </source>
</reference>
<organism evidence="1 2">
    <name type="scientific">Hamiltosporidium tvaerminnensis</name>
    <dbReference type="NCBI Taxonomy" id="1176355"/>
    <lineage>
        <taxon>Eukaryota</taxon>
        <taxon>Fungi</taxon>
        <taxon>Fungi incertae sedis</taxon>
        <taxon>Microsporidia</taxon>
        <taxon>Dubosqiidae</taxon>
        <taxon>Hamiltosporidium</taxon>
    </lineage>
</organism>
<protein>
    <submittedName>
        <fullName evidence="1">Uncharacterized protein</fullName>
    </submittedName>
</protein>
<comment type="caution">
    <text evidence="1">The sequence shown here is derived from an EMBL/GenBank/DDBJ whole genome shotgun (WGS) entry which is preliminary data.</text>
</comment>
<evidence type="ECO:0000313" key="2">
    <source>
        <dbReference type="Proteomes" id="UP000292362"/>
    </source>
</evidence>
<sequence>MYECRINTKNYKYTLYLKNFKKMISFKDCFKLNLSDEIYYKKVLFFTVKENNVYSKVKMCISNNILYGIKIESDLKVELRTCFIELKKILPTVFDKKHILYLNNIYKVYKNKEHVYLSVFKILGKEEADKLEFYENIFEDFNISLDSSNNSLYDKNEILTDEIIDL</sequence>
<name>A0A4Q9L642_9MICR</name>
<gene>
    <name evidence="1" type="ORF">CWI37_0424p0020</name>
</gene>
<accession>A0A4Q9L642</accession>
<dbReference type="AlphaFoldDB" id="A0A4Q9L642"/>
<proteinExistence type="predicted"/>
<dbReference type="VEuPathDB" id="MicrosporidiaDB:CWI37_0424p0020"/>